<name>A0A1V1NQE6_9BACT</name>
<dbReference type="EMBL" id="ATBP01003632">
    <property type="protein sequence ID" value="ETR64797.1"/>
    <property type="molecule type" value="Genomic_DNA"/>
</dbReference>
<sequence>LCTDFIRGESFRIFEFRIMFICAYVNLYHSYYDGEVRIASTQSVKYQTLIKVRRGQTLSNKRTCTISEINPSTLRPSAE</sequence>
<comment type="caution">
    <text evidence="1">The sequence shown here is derived from an EMBL/GenBank/DDBJ whole genome shotgun (WGS) entry which is preliminary data.</text>
</comment>
<feature type="non-terminal residue" evidence="1">
    <location>
        <position position="1"/>
    </location>
</feature>
<evidence type="ECO:0000313" key="1">
    <source>
        <dbReference type="EMBL" id="ETR64797.1"/>
    </source>
</evidence>
<proteinExistence type="predicted"/>
<reference evidence="2" key="1">
    <citation type="submission" date="2012-11" db="EMBL/GenBank/DDBJ databases">
        <authorList>
            <person name="Lucero-Rivera Y.E."/>
            <person name="Tovar-Ramirez D."/>
        </authorList>
    </citation>
    <scope>NUCLEOTIDE SEQUENCE [LARGE SCALE GENOMIC DNA]</scope>
    <source>
        <strain evidence="2">Araruama</strain>
    </source>
</reference>
<dbReference type="Proteomes" id="UP000189670">
    <property type="component" value="Unassembled WGS sequence"/>
</dbReference>
<gene>
    <name evidence="1" type="ORF">OMM_15331</name>
</gene>
<accession>A0A1V1NQE6</accession>
<organism evidence="1 2">
    <name type="scientific">Candidatus Magnetoglobus multicellularis str. Araruama</name>
    <dbReference type="NCBI Taxonomy" id="890399"/>
    <lineage>
        <taxon>Bacteria</taxon>
        <taxon>Pseudomonadati</taxon>
        <taxon>Thermodesulfobacteriota</taxon>
        <taxon>Desulfobacteria</taxon>
        <taxon>Desulfobacterales</taxon>
        <taxon>Desulfobacteraceae</taxon>
        <taxon>Candidatus Magnetoglobus</taxon>
    </lineage>
</organism>
<protein>
    <submittedName>
        <fullName evidence="1">Uncharacterized protein</fullName>
    </submittedName>
</protein>
<dbReference type="AlphaFoldDB" id="A0A1V1NQE6"/>
<evidence type="ECO:0000313" key="2">
    <source>
        <dbReference type="Proteomes" id="UP000189670"/>
    </source>
</evidence>